<proteinExistence type="predicted"/>
<evidence type="ECO:0000313" key="1">
    <source>
        <dbReference type="EMBL" id="CBX27744.1"/>
    </source>
</evidence>
<dbReference type="AlphaFoldDB" id="E1YB67"/>
<protein>
    <submittedName>
        <fullName evidence="1">Uncharacterized protein</fullName>
    </submittedName>
</protein>
<dbReference type="EMBL" id="FR695867">
    <property type="protein sequence ID" value="CBX27744.1"/>
    <property type="molecule type" value="Genomic_DNA"/>
</dbReference>
<gene>
    <name evidence="1" type="ORF">N47_C18020</name>
</gene>
<organism evidence="1">
    <name type="scientific">uncultured Desulfobacterium sp</name>
    <dbReference type="NCBI Taxonomy" id="201089"/>
    <lineage>
        <taxon>Bacteria</taxon>
        <taxon>Pseudomonadati</taxon>
        <taxon>Thermodesulfobacteriota</taxon>
        <taxon>Desulfobacteria</taxon>
        <taxon>Desulfobacterales</taxon>
        <taxon>Desulfobacteriaceae</taxon>
        <taxon>Desulfobacterium</taxon>
        <taxon>environmental samples</taxon>
    </lineage>
</organism>
<sequence length="72" mass="8158">MDPDKIVDSLFKELGFALKAMSKAKDVNEKEAHSRIVKNLCESLGVFLNMASEIMPFDHDNDDDLTKEDIPF</sequence>
<reference evidence="1" key="1">
    <citation type="journal article" date="2011" name="Environ. Microbiol.">
        <title>Genomic insights into the metabolic potential of the polycyclic aromatic hydrocarbon degrading sulfate-reducing Deltaproteobacterium N47.</title>
        <authorList>
            <person name="Bergmann F."/>
            <person name="Selesi D."/>
            <person name="Weinmaier T."/>
            <person name="Tischler P."/>
            <person name="Rattei T."/>
            <person name="Meckenstock R.U."/>
        </authorList>
    </citation>
    <scope>NUCLEOTIDE SEQUENCE</scope>
</reference>
<name>E1YB67_9BACT</name>
<accession>E1YB67</accession>